<proteinExistence type="predicted"/>
<dbReference type="GO" id="GO:0005829">
    <property type="term" value="C:cytosol"/>
    <property type="evidence" value="ECO:0007669"/>
    <property type="project" value="TreeGrafter"/>
</dbReference>
<feature type="domain" description="Inosine/uridine-preferring nucleoside hydrolase" evidence="3">
    <location>
        <begin position="12"/>
        <end position="303"/>
    </location>
</feature>
<dbReference type="PANTHER" id="PTHR12304">
    <property type="entry name" value="INOSINE-URIDINE PREFERRING NUCLEOSIDE HYDROLASE"/>
    <property type="match status" value="1"/>
</dbReference>
<sequence>MEEVTTAKVTPVVVDTDGGVDDMVALWFLATHPMIELRGVVATGVSRPAKMVARNALLLFDALDCDVPVVIGADQPVGPAPVVAAAAMHGPEGLGDLRPWRPRREPAAATPGELLTETSRRSPVRLLTLGPLSTLAGLLGTGAVADLTVMGGSIRAGGNALPAAEANIARDPSAAAHVVAHPWTVPTRLVGLDVTLHATLTSAEIAAFGDSAPAGPLVRRLLEHYRAHANDPERFPCHDLFAAATLVDPGVATFEHLPLSVDTGGSAAWGMTVADFRSALTGRSLPGWRRWAVTTGVDLDRFRALVRGAAGPL</sequence>
<dbReference type="GO" id="GO:0008477">
    <property type="term" value="F:purine nucleosidase activity"/>
    <property type="evidence" value="ECO:0007669"/>
    <property type="project" value="TreeGrafter"/>
</dbReference>
<protein>
    <submittedName>
        <fullName evidence="4">Pyrimidine-specific ribonucleoside hydrolase</fullName>
    </submittedName>
</protein>
<organism evidence="4 5">
    <name type="scientific">Nonomuraea pusilla</name>
    <dbReference type="NCBI Taxonomy" id="46177"/>
    <lineage>
        <taxon>Bacteria</taxon>
        <taxon>Bacillati</taxon>
        <taxon>Actinomycetota</taxon>
        <taxon>Actinomycetes</taxon>
        <taxon>Streptosporangiales</taxon>
        <taxon>Streptosporangiaceae</taxon>
        <taxon>Nonomuraea</taxon>
    </lineage>
</organism>
<keyword evidence="2" id="KW-0326">Glycosidase</keyword>
<evidence type="ECO:0000259" key="3">
    <source>
        <dbReference type="Pfam" id="PF01156"/>
    </source>
</evidence>
<reference evidence="4 5" key="1">
    <citation type="submission" date="2016-10" db="EMBL/GenBank/DDBJ databases">
        <authorList>
            <person name="de Groot N.N."/>
        </authorList>
    </citation>
    <scope>NUCLEOTIDE SEQUENCE [LARGE SCALE GENOMIC DNA]</scope>
    <source>
        <strain evidence="4 5">DSM 43357</strain>
    </source>
</reference>
<dbReference type="Gene3D" id="3.90.245.10">
    <property type="entry name" value="Ribonucleoside hydrolase-like"/>
    <property type="match status" value="1"/>
</dbReference>
<dbReference type="InterPro" id="IPR001910">
    <property type="entry name" value="Inosine/uridine_hydrolase_dom"/>
</dbReference>
<keyword evidence="5" id="KW-1185">Reference proteome</keyword>
<accession>A0A1H8EJJ6</accession>
<keyword evidence="1 4" id="KW-0378">Hydrolase</keyword>
<dbReference type="STRING" id="46177.SAMN05660976_06987"/>
<dbReference type="RefSeq" id="WP_177227626.1">
    <property type="nucleotide sequence ID" value="NZ_FOBF01000023.1"/>
</dbReference>
<dbReference type="InterPro" id="IPR036452">
    <property type="entry name" value="Ribo_hydro-like"/>
</dbReference>
<dbReference type="GO" id="GO:0006152">
    <property type="term" value="P:purine nucleoside catabolic process"/>
    <property type="evidence" value="ECO:0007669"/>
    <property type="project" value="TreeGrafter"/>
</dbReference>
<evidence type="ECO:0000313" key="5">
    <source>
        <dbReference type="Proteomes" id="UP000198953"/>
    </source>
</evidence>
<dbReference type="SUPFAM" id="SSF53590">
    <property type="entry name" value="Nucleoside hydrolase"/>
    <property type="match status" value="1"/>
</dbReference>
<dbReference type="Pfam" id="PF01156">
    <property type="entry name" value="IU_nuc_hydro"/>
    <property type="match status" value="1"/>
</dbReference>
<evidence type="ECO:0000256" key="2">
    <source>
        <dbReference type="ARBA" id="ARBA00023295"/>
    </source>
</evidence>
<evidence type="ECO:0000313" key="4">
    <source>
        <dbReference type="EMBL" id="SEN19037.1"/>
    </source>
</evidence>
<dbReference type="PANTHER" id="PTHR12304:SF4">
    <property type="entry name" value="URIDINE NUCLEOSIDASE"/>
    <property type="match status" value="1"/>
</dbReference>
<dbReference type="EMBL" id="FOBF01000023">
    <property type="protein sequence ID" value="SEN19037.1"/>
    <property type="molecule type" value="Genomic_DNA"/>
</dbReference>
<dbReference type="Proteomes" id="UP000198953">
    <property type="component" value="Unassembled WGS sequence"/>
</dbReference>
<dbReference type="AlphaFoldDB" id="A0A1H8EJJ6"/>
<evidence type="ECO:0000256" key="1">
    <source>
        <dbReference type="ARBA" id="ARBA00022801"/>
    </source>
</evidence>
<dbReference type="InterPro" id="IPR023186">
    <property type="entry name" value="IUNH"/>
</dbReference>
<gene>
    <name evidence="4" type="ORF">SAMN05660976_06987</name>
</gene>
<name>A0A1H8EJJ6_9ACTN</name>